<sequence>MGGPRKNDNSDIAESVKAVCEKILSADEFLDKLVNAIVRKLENTWKQEKQECQAKVDLLHSELCEAKNKIVDLEQQHRLPFLRFYGLPLSEDDSSDLQEAVKVCKKIHSLVVELDIDYVYRGRKSKKGEQPLIVKFARSKIRNAIFYNKSKLKGSLIVVKEDLVPAKYKLLLEAENEFGRGRAWTNDLITNGWNVEARNTARMR</sequence>
<gene>
    <name evidence="1" type="ORF">Zmor_018283</name>
</gene>
<keyword evidence="2" id="KW-1185">Reference proteome</keyword>
<proteinExistence type="predicted"/>
<evidence type="ECO:0000313" key="2">
    <source>
        <dbReference type="Proteomes" id="UP001168821"/>
    </source>
</evidence>
<dbReference type="EMBL" id="JALNTZ010000005">
    <property type="protein sequence ID" value="KAJ3652305.1"/>
    <property type="molecule type" value="Genomic_DNA"/>
</dbReference>
<dbReference type="Proteomes" id="UP001168821">
    <property type="component" value="Unassembled WGS sequence"/>
</dbReference>
<organism evidence="1 2">
    <name type="scientific">Zophobas morio</name>
    <dbReference type="NCBI Taxonomy" id="2755281"/>
    <lineage>
        <taxon>Eukaryota</taxon>
        <taxon>Metazoa</taxon>
        <taxon>Ecdysozoa</taxon>
        <taxon>Arthropoda</taxon>
        <taxon>Hexapoda</taxon>
        <taxon>Insecta</taxon>
        <taxon>Pterygota</taxon>
        <taxon>Neoptera</taxon>
        <taxon>Endopterygota</taxon>
        <taxon>Coleoptera</taxon>
        <taxon>Polyphaga</taxon>
        <taxon>Cucujiformia</taxon>
        <taxon>Tenebrionidae</taxon>
        <taxon>Zophobas</taxon>
    </lineage>
</organism>
<accession>A0AA38I9P3</accession>
<dbReference type="AlphaFoldDB" id="A0AA38I9P3"/>
<comment type="caution">
    <text evidence="1">The sequence shown here is derived from an EMBL/GenBank/DDBJ whole genome shotgun (WGS) entry which is preliminary data.</text>
</comment>
<protein>
    <submittedName>
        <fullName evidence="1">Uncharacterized protein</fullName>
    </submittedName>
</protein>
<name>A0AA38I9P3_9CUCU</name>
<reference evidence="1" key="1">
    <citation type="journal article" date="2023" name="G3 (Bethesda)">
        <title>Whole genome assemblies of Zophobas morio and Tenebrio molitor.</title>
        <authorList>
            <person name="Kaur S."/>
            <person name="Stinson S.A."/>
            <person name="diCenzo G.C."/>
        </authorList>
    </citation>
    <scope>NUCLEOTIDE SEQUENCE</scope>
    <source>
        <strain evidence="1">QUZm001</strain>
    </source>
</reference>
<evidence type="ECO:0000313" key="1">
    <source>
        <dbReference type="EMBL" id="KAJ3652305.1"/>
    </source>
</evidence>